<keyword evidence="4" id="KW-0788">Thiol protease</keyword>
<name>A0A2X0UJN2_9ACTO</name>
<evidence type="ECO:0000256" key="2">
    <source>
        <dbReference type="ARBA" id="ARBA00022670"/>
    </source>
</evidence>
<dbReference type="PROSITE" id="PS51935">
    <property type="entry name" value="NLPC_P60"/>
    <property type="match status" value="1"/>
</dbReference>
<feature type="domain" description="NlpC/P60" evidence="6">
    <location>
        <begin position="146"/>
        <end position="253"/>
    </location>
</feature>
<dbReference type="InterPro" id="IPR038765">
    <property type="entry name" value="Papain-like_cys_pep_sf"/>
</dbReference>
<evidence type="ECO:0000256" key="1">
    <source>
        <dbReference type="ARBA" id="ARBA00007074"/>
    </source>
</evidence>
<evidence type="ECO:0000256" key="3">
    <source>
        <dbReference type="ARBA" id="ARBA00022801"/>
    </source>
</evidence>
<dbReference type="GeneID" id="93758520"/>
<evidence type="ECO:0000256" key="4">
    <source>
        <dbReference type="ARBA" id="ARBA00022807"/>
    </source>
</evidence>
<keyword evidence="3 7" id="KW-0378">Hydrolase</keyword>
<dbReference type="Pfam" id="PF00877">
    <property type="entry name" value="NLPC_P60"/>
    <property type="match status" value="1"/>
</dbReference>
<dbReference type="PANTHER" id="PTHR47359">
    <property type="entry name" value="PEPTIDOGLYCAN DL-ENDOPEPTIDASE CWLO"/>
    <property type="match status" value="1"/>
</dbReference>
<dbReference type="Gene3D" id="3.90.1720.10">
    <property type="entry name" value="endopeptidase domain like (from Nostoc punctiforme)"/>
    <property type="match status" value="1"/>
</dbReference>
<keyword evidence="2" id="KW-0645">Protease</keyword>
<dbReference type="GO" id="GO:0008234">
    <property type="term" value="F:cysteine-type peptidase activity"/>
    <property type="evidence" value="ECO:0007669"/>
    <property type="project" value="UniProtKB-KW"/>
</dbReference>
<dbReference type="SUPFAM" id="SSF54001">
    <property type="entry name" value="Cysteine proteinases"/>
    <property type="match status" value="1"/>
</dbReference>
<dbReference type="PANTHER" id="PTHR47359:SF3">
    <property type="entry name" value="NLP_P60 DOMAIN-CONTAINING PROTEIN-RELATED"/>
    <property type="match status" value="1"/>
</dbReference>
<comment type="similarity">
    <text evidence="1">Belongs to the peptidase C40 family.</text>
</comment>
<evidence type="ECO:0000313" key="8">
    <source>
        <dbReference type="Proteomes" id="UP000250192"/>
    </source>
</evidence>
<keyword evidence="8" id="KW-1185">Reference proteome</keyword>
<dbReference type="GO" id="GO:0006508">
    <property type="term" value="P:proteolysis"/>
    <property type="evidence" value="ECO:0007669"/>
    <property type="project" value="UniProtKB-KW"/>
</dbReference>
<sequence length="253" mass="25144">MKTTKPAPRHRLARRPLTDTMVEGLNASAAARPIAFASAAGVALTAIAAGVANAAPATPQSEPQSADLNTTTVAVDDVTTVEVPDIAWTAEEDAAESVTAEAPAPAPVAATPAAAEQSSDSSAASRSESRSDAATSNTSARQAALNAAGSDIVSVALGLTGIPYVYGGESLAGLDCSGLVKYAYAAAGINLPHSSSAQAAGGTIVSDPQPGDIVSYPGHVAIYIGGGQMVEATVPGRLSQISPVRGGATYVRY</sequence>
<feature type="region of interest" description="Disordered" evidence="5">
    <location>
        <begin position="93"/>
        <end position="138"/>
    </location>
</feature>
<organism evidence="7 8">
    <name type="scientific">Schaalia odontolytica</name>
    <dbReference type="NCBI Taxonomy" id="1660"/>
    <lineage>
        <taxon>Bacteria</taxon>
        <taxon>Bacillati</taxon>
        <taxon>Actinomycetota</taxon>
        <taxon>Actinomycetes</taxon>
        <taxon>Actinomycetales</taxon>
        <taxon>Actinomycetaceae</taxon>
        <taxon>Schaalia</taxon>
    </lineage>
</organism>
<reference evidence="7 8" key="1">
    <citation type="submission" date="2018-06" db="EMBL/GenBank/DDBJ databases">
        <authorList>
            <consortium name="Pathogen Informatics"/>
            <person name="Doyle S."/>
        </authorList>
    </citation>
    <scope>NUCLEOTIDE SEQUENCE [LARGE SCALE GENOMIC DNA]</scope>
    <source>
        <strain evidence="7 8">NCTC9935</strain>
    </source>
</reference>
<dbReference type="EMBL" id="UAPR01000004">
    <property type="protein sequence ID" value="SPT55880.1"/>
    <property type="molecule type" value="Genomic_DNA"/>
</dbReference>
<dbReference type="RefSeq" id="WP_245907712.1">
    <property type="nucleotide sequence ID" value="NZ_CAUQLB010000015.1"/>
</dbReference>
<evidence type="ECO:0000259" key="6">
    <source>
        <dbReference type="PROSITE" id="PS51935"/>
    </source>
</evidence>
<feature type="compositionally biased region" description="Low complexity" evidence="5">
    <location>
        <begin position="96"/>
        <end position="126"/>
    </location>
</feature>
<proteinExistence type="inferred from homology"/>
<accession>A0A2X0UJN2</accession>
<dbReference type="STRING" id="1660.APY09_01195"/>
<dbReference type="EC" id="3.4.-.-" evidence="7"/>
<dbReference type="AlphaFoldDB" id="A0A2X0UJN2"/>
<dbReference type="Proteomes" id="UP000250192">
    <property type="component" value="Unassembled WGS sequence"/>
</dbReference>
<evidence type="ECO:0000256" key="5">
    <source>
        <dbReference type="SAM" id="MobiDB-lite"/>
    </source>
</evidence>
<dbReference type="InterPro" id="IPR051794">
    <property type="entry name" value="PG_Endopeptidase_C40"/>
</dbReference>
<dbReference type="InterPro" id="IPR000064">
    <property type="entry name" value="NLP_P60_dom"/>
</dbReference>
<evidence type="ECO:0000313" key="7">
    <source>
        <dbReference type="EMBL" id="SPT55880.1"/>
    </source>
</evidence>
<protein>
    <submittedName>
        <fullName evidence="7">Probable endopeptidase p60</fullName>
        <ecNumber evidence="7">3.4.-.-</ecNumber>
    </submittedName>
</protein>
<gene>
    <name evidence="7" type="primary">iap</name>
    <name evidence="7" type="ORF">NCTC9935_01393</name>
</gene>